<dbReference type="GO" id="GO:0004135">
    <property type="term" value="F:amylo-alpha-1,6-glucosidase activity"/>
    <property type="evidence" value="ECO:0007669"/>
    <property type="project" value="InterPro"/>
</dbReference>
<dbReference type="GO" id="GO:0005980">
    <property type="term" value="P:glycogen catabolic process"/>
    <property type="evidence" value="ECO:0007669"/>
    <property type="project" value="InterPro"/>
</dbReference>
<dbReference type="AlphaFoldDB" id="A0A955IBS3"/>
<evidence type="ECO:0000259" key="2">
    <source>
        <dbReference type="Pfam" id="PF12439"/>
    </source>
</evidence>
<evidence type="ECO:0000313" key="4">
    <source>
        <dbReference type="Proteomes" id="UP000745577"/>
    </source>
</evidence>
<dbReference type="InterPro" id="IPR032790">
    <property type="entry name" value="GDE_C"/>
</dbReference>
<feature type="domain" description="Glycogen debranching enzyme bacterial and archaeal type N-terminal" evidence="2">
    <location>
        <begin position="9"/>
        <end position="223"/>
    </location>
</feature>
<name>A0A955IBS3_9BACT</name>
<dbReference type="GO" id="GO:0004134">
    <property type="term" value="F:4-alpha-glucanotransferase activity"/>
    <property type="evidence" value="ECO:0007669"/>
    <property type="project" value="InterPro"/>
</dbReference>
<feature type="domain" description="Glycogen debranching enzyme C-terminal" evidence="1">
    <location>
        <begin position="273"/>
        <end position="627"/>
    </location>
</feature>
<reference evidence="3" key="2">
    <citation type="journal article" date="2021" name="Microbiome">
        <title>Successional dynamics and alternative stable states in a saline activated sludge microbial community over 9 years.</title>
        <authorList>
            <person name="Wang Y."/>
            <person name="Ye J."/>
            <person name="Ju F."/>
            <person name="Liu L."/>
            <person name="Boyd J.A."/>
            <person name="Deng Y."/>
            <person name="Parks D.H."/>
            <person name="Jiang X."/>
            <person name="Yin X."/>
            <person name="Woodcroft B.J."/>
            <person name="Tyson G.W."/>
            <person name="Hugenholtz P."/>
            <person name="Polz M.F."/>
            <person name="Zhang T."/>
        </authorList>
    </citation>
    <scope>NUCLEOTIDE SEQUENCE</scope>
    <source>
        <strain evidence="3">HKST-UBA15</strain>
    </source>
</reference>
<proteinExistence type="predicted"/>
<dbReference type="EMBL" id="JAGQLL010000057">
    <property type="protein sequence ID" value="MCA9380408.1"/>
    <property type="molecule type" value="Genomic_DNA"/>
</dbReference>
<dbReference type="Pfam" id="PF12439">
    <property type="entry name" value="GDE_N"/>
    <property type="match status" value="1"/>
</dbReference>
<comment type="caution">
    <text evidence="3">The sequence shown here is derived from an EMBL/GenBank/DDBJ whole genome shotgun (WGS) entry which is preliminary data.</text>
</comment>
<dbReference type="InterPro" id="IPR010401">
    <property type="entry name" value="AGL/Gdb1"/>
</dbReference>
<dbReference type="Pfam" id="PF06202">
    <property type="entry name" value="GDE_C"/>
    <property type="match status" value="1"/>
</dbReference>
<protein>
    <submittedName>
        <fullName evidence="3">Glycogen debranching enzyme family protein</fullName>
    </submittedName>
</protein>
<dbReference type="Gene3D" id="1.50.10.10">
    <property type="match status" value="1"/>
</dbReference>
<dbReference type="SUPFAM" id="SSF48208">
    <property type="entry name" value="Six-hairpin glycosidases"/>
    <property type="match status" value="1"/>
</dbReference>
<dbReference type="PANTHER" id="PTHR10569">
    <property type="entry name" value="GLYCOGEN DEBRANCHING ENZYME"/>
    <property type="match status" value="1"/>
</dbReference>
<sequence length="641" mass="74743">MINFGSYQREFLITNKLGTYSSANFLYGNTRKYHSLLACTQGHLNRINVLNRVLDRIETNQGDFPLSTNAYQNYHFDPEGFRNIANFELEPLPKWLFRVPGISIEKTIMLLAEDDTLLIKYNINSSTAGKLFLSPLINIRDIHENGNKETFTKYRLLSLENYANVTSEQNLSLHFTADNARFIQKPDTYFHIFYPDEEQRGYDPYEDLFMPGSFESNFMAGETNHYFAFRFNAKPEEAKIEDIWQIELEKLIPVIAPLRSGLESQLLSQSNKVKITTTKHTGIIAGYHWFDEWARDTFISLHGLALSQKDFDFAKKIFLEWGKSFQDGMLPNRLFINKIMNSVDGMFWFVIRLYEYTQLTSDYDTAKSLLPEIEEIYTSILQGKNKLHITDDGFLYDESANEARTWMDALVDGQPVTNRSGCAVEIQALWYNYIRILIILKEKFEDRTHLNQLKDLKVRIEKNFEENYWNNSSNCLYDVINTDKIDKSIRPNQIIPLYLPFKILSSKRSKMILATIELKLLTEVGLRTLSRDDEKYIGDYTGNQKQRDFSYHQGTIWTYLLGFYLISYLKTYNFSSSSVKYVEEKLKSFAESIQSKNLKYVPEIFSADLVEPNGCLLQAWSVATLLETIYYLKINQNNNVN</sequence>
<gene>
    <name evidence="3" type="ORF">KC675_04480</name>
</gene>
<organism evidence="3 4">
    <name type="scientific">Candidatus Dojkabacteria bacterium</name>
    <dbReference type="NCBI Taxonomy" id="2099670"/>
    <lineage>
        <taxon>Bacteria</taxon>
        <taxon>Candidatus Dojkabacteria</taxon>
    </lineage>
</organism>
<dbReference type="PANTHER" id="PTHR10569:SF2">
    <property type="entry name" value="GLYCOGEN DEBRANCHING ENZYME"/>
    <property type="match status" value="1"/>
</dbReference>
<evidence type="ECO:0000313" key="3">
    <source>
        <dbReference type="EMBL" id="MCA9380408.1"/>
    </source>
</evidence>
<reference evidence="3" key="1">
    <citation type="submission" date="2020-04" db="EMBL/GenBank/DDBJ databases">
        <authorList>
            <person name="Zhang T."/>
        </authorList>
    </citation>
    <scope>NUCLEOTIDE SEQUENCE</scope>
    <source>
        <strain evidence="3">HKST-UBA15</strain>
    </source>
</reference>
<evidence type="ECO:0000259" key="1">
    <source>
        <dbReference type="Pfam" id="PF06202"/>
    </source>
</evidence>
<dbReference type="InterPro" id="IPR024742">
    <property type="entry name" value="Glycogen_debranch_N"/>
</dbReference>
<dbReference type="InterPro" id="IPR012341">
    <property type="entry name" value="6hp_glycosidase-like_sf"/>
</dbReference>
<accession>A0A955IBS3</accession>
<dbReference type="InterPro" id="IPR008928">
    <property type="entry name" value="6-hairpin_glycosidase_sf"/>
</dbReference>
<dbReference type="Proteomes" id="UP000745577">
    <property type="component" value="Unassembled WGS sequence"/>
</dbReference>